<accession>A0A3N9U605</accession>
<dbReference type="GO" id="GO:0051287">
    <property type="term" value="F:NAD binding"/>
    <property type="evidence" value="ECO:0007669"/>
    <property type="project" value="InterPro"/>
</dbReference>
<dbReference type="InterPro" id="IPR029753">
    <property type="entry name" value="D-isomer_DH_CS"/>
</dbReference>
<dbReference type="RefSeq" id="WP_124936959.1">
    <property type="nucleotide sequence ID" value="NZ_RJVQ01000003.1"/>
</dbReference>
<evidence type="ECO:0000259" key="5">
    <source>
        <dbReference type="Pfam" id="PF00389"/>
    </source>
</evidence>
<comment type="caution">
    <text evidence="7">The sequence shown here is derived from an EMBL/GenBank/DDBJ whole genome shotgun (WGS) entry which is preliminary data.</text>
</comment>
<evidence type="ECO:0000256" key="2">
    <source>
        <dbReference type="ARBA" id="ARBA00023002"/>
    </source>
</evidence>
<evidence type="ECO:0000259" key="6">
    <source>
        <dbReference type="Pfam" id="PF02826"/>
    </source>
</evidence>
<protein>
    <submittedName>
        <fullName evidence="7">D-glycerate dehydrogenase</fullName>
    </submittedName>
</protein>
<dbReference type="CDD" id="cd05301">
    <property type="entry name" value="GDH"/>
    <property type="match status" value="1"/>
</dbReference>
<reference evidence="7 8" key="1">
    <citation type="submission" date="2018-11" db="EMBL/GenBank/DDBJ databases">
        <title>Vibrio LJC006 sp. nov., isolated from seawater during the bloom of the enteromorpha.</title>
        <authorList>
            <person name="Liang J."/>
        </authorList>
    </citation>
    <scope>NUCLEOTIDE SEQUENCE [LARGE SCALE GENOMIC DNA]</scope>
    <source>
        <strain evidence="7 8">LJC006</strain>
    </source>
</reference>
<dbReference type="PROSITE" id="PS00065">
    <property type="entry name" value="D_2_HYDROXYACID_DH_1"/>
    <property type="match status" value="1"/>
</dbReference>
<comment type="similarity">
    <text evidence="1 4">Belongs to the D-isomer specific 2-hydroxyacid dehydrogenase family.</text>
</comment>
<dbReference type="InterPro" id="IPR006140">
    <property type="entry name" value="D-isomer_DH_NAD-bd"/>
</dbReference>
<evidence type="ECO:0000313" key="7">
    <source>
        <dbReference type="EMBL" id="RQW63496.1"/>
    </source>
</evidence>
<dbReference type="Pfam" id="PF02826">
    <property type="entry name" value="2-Hacid_dh_C"/>
    <property type="match status" value="1"/>
</dbReference>
<feature type="domain" description="D-isomer specific 2-hydroxyacid dehydrogenase NAD-binding" evidence="6">
    <location>
        <begin position="107"/>
        <end position="286"/>
    </location>
</feature>
<dbReference type="SUPFAM" id="SSF52283">
    <property type="entry name" value="Formate/glycerate dehydrogenase catalytic domain-like"/>
    <property type="match status" value="1"/>
</dbReference>
<evidence type="ECO:0000256" key="1">
    <source>
        <dbReference type="ARBA" id="ARBA00005854"/>
    </source>
</evidence>
<dbReference type="GO" id="GO:0005829">
    <property type="term" value="C:cytosol"/>
    <property type="evidence" value="ECO:0007669"/>
    <property type="project" value="TreeGrafter"/>
</dbReference>
<dbReference type="GO" id="GO:0016618">
    <property type="term" value="F:hydroxypyruvate reductase [NAD(P)H] activity"/>
    <property type="evidence" value="ECO:0007669"/>
    <property type="project" value="TreeGrafter"/>
</dbReference>
<evidence type="ECO:0000256" key="4">
    <source>
        <dbReference type="RuleBase" id="RU003719"/>
    </source>
</evidence>
<dbReference type="GO" id="GO:0030267">
    <property type="term" value="F:glyoxylate reductase (NADPH) activity"/>
    <property type="evidence" value="ECO:0007669"/>
    <property type="project" value="TreeGrafter"/>
</dbReference>
<dbReference type="Gene3D" id="3.40.50.720">
    <property type="entry name" value="NAD(P)-binding Rossmann-like Domain"/>
    <property type="match status" value="2"/>
</dbReference>
<proteinExistence type="inferred from homology"/>
<keyword evidence="2 4" id="KW-0560">Oxidoreductase</keyword>
<dbReference type="PROSITE" id="PS00671">
    <property type="entry name" value="D_2_HYDROXYACID_DH_3"/>
    <property type="match status" value="1"/>
</dbReference>
<dbReference type="SUPFAM" id="SSF51735">
    <property type="entry name" value="NAD(P)-binding Rossmann-fold domains"/>
    <property type="match status" value="1"/>
</dbReference>
<dbReference type="Pfam" id="PF00389">
    <property type="entry name" value="2-Hacid_dh"/>
    <property type="match status" value="1"/>
</dbReference>
<dbReference type="PANTHER" id="PTHR10996:SF283">
    <property type="entry name" value="GLYOXYLATE_HYDROXYPYRUVATE REDUCTASE B"/>
    <property type="match status" value="1"/>
</dbReference>
<dbReference type="InterPro" id="IPR050223">
    <property type="entry name" value="D-isomer_2-hydroxyacid_DH"/>
</dbReference>
<name>A0A3N9U605_9VIBR</name>
<dbReference type="PANTHER" id="PTHR10996">
    <property type="entry name" value="2-HYDROXYACID DEHYDROGENASE-RELATED"/>
    <property type="match status" value="1"/>
</dbReference>
<gene>
    <name evidence="7" type="ORF">EES38_09620</name>
</gene>
<dbReference type="InterPro" id="IPR006139">
    <property type="entry name" value="D-isomer_2_OHA_DH_cat_dom"/>
</dbReference>
<dbReference type="OrthoDB" id="9805416at2"/>
<keyword evidence="8" id="KW-1185">Reference proteome</keyword>
<sequence>MKKRVLVYKDLPATELSKLEQRYEVKVIDNATANQEEFVTAFRCSHGAIGSGAIIDSALISSAPDLQALSTISVGVDQFDIAALNERGIPLMHTPDVLTETTADTTFMLMMCAARRAVELSNYILRGDWKSGIGEELYGLNVAGKSVGIIGMGRIGSAVAKRAKLGFNMPVYYHNRSRNDQTEAELDATWLPLEQLFKQCDFVVSLLPATEETFHLIGAREFALMKSSAVFINVGRGTVVDEKALVDALLSKEIAAAGLDVFEVEPLPETSPLMSIPNAVLLPHIGSATHETRHAMAVCATDNLIAALDGNIEKNCANGSNLKAN</sequence>
<keyword evidence="3" id="KW-0520">NAD</keyword>
<dbReference type="EMBL" id="RJVQ01000003">
    <property type="protein sequence ID" value="RQW63496.1"/>
    <property type="molecule type" value="Genomic_DNA"/>
</dbReference>
<organism evidence="7 8">
    <name type="scientific">Vibrio viridaestus</name>
    <dbReference type="NCBI Taxonomy" id="2487322"/>
    <lineage>
        <taxon>Bacteria</taxon>
        <taxon>Pseudomonadati</taxon>
        <taxon>Pseudomonadota</taxon>
        <taxon>Gammaproteobacteria</taxon>
        <taxon>Vibrionales</taxon>
        <taxon>Vibrionaceae</taxon>
        <taxon>Vibrio</taxon>
    </lineage>
</organism>
<evidence type="ECO:0000256" key="3">
    <source>
        <dbReference type="ARBA" id="ARBA00023027"/>
    </source>
</evidence>
<feature type="domain" description="D-isomer specific 2-hydroxyacid dehydrogenase catalytic" evidence="5">
    <location>
        <begin position="5"/>
        <end position="318"/>
    </location>
</feature>
<dbReference type="AlphaFoldDB" id="A0A3N9U605"/>
<dbReference type="InterPro" id="IPR029752">
    <property type="entry name" value="D-isomer_DH_CS1"/>
</dbReference>
<dbReference type="InterPro" id="IPR036291">
    <property type="entry name" value="NAD(P)-bd_dom_sf"/>
</dbReference>
<dbReference type="Proteomes" id="UP000281112">
    <property type="component" value="Unassembled WGS sequence"/>
</dbReference>
<evidence type="ECO:0000313" key="8">
    <source>
        <dbReference type="Proteomes" id="UP000281112"/>
    </source>
</evidence>
<dbReference type="FunFam" id="3.40.50.720:FF:000462">
    <property type="entry name" value="Glyoxylate reductase (NADP+)"/>
    <property type="match status" value="1"/>
</dbReference>